<evidence type="ECO:0000256" key="1">
    <source>
        <dbReference type="SAM" id="Phobius"/>
    </source>
</evidence>
<keyword evidence="1" id="KW-0812">Transmembrane</keyword>
<evidence type="ECO:0000313" key="3">
    <source>
        <dbReference type="Proteomes" id="UP000178999"/>
    </source>
</evidence>
<protein>
    <submittedName>
        <fullName evidence="2">Uncharacterized protein</fullName>
    </submittedName>
</protein>
<dbReference type="AlphaFoldDB" id="A0A1F8CUE6"/>
<comment type="caution">
    <text evidence="2">The sequence shown here is derived from an EMBL/GenBank/DDBJ whole genome shotgun (WGS) entry which is preliminary data.</text>
</comment>
<dbReference type="Proteomes" id="UP000178999">
    <property type="component" value="Unassembled WGS sequence"/>
</dbReference>
<name>A0A1F8CUE6_9BACT</name>
<keyword evidence="1" id="KW-1133">Transmembrane helix</keyword>
<reference evidence="2 3" key="1">
    <citation type="journal article" date="2016" name="Nat. Commun.">
        <title>Thousands of microbial genomes shed light on interconnected biogeochemical processes in an aquifer system.</title>
        <authorList>
            <person name="Anantharaman K."/>
            <person name="Brown C.T."/>
            <person name="Hug L.A."/>
            <person name="Sharon I."/>
            <person name="Castelle C.J."/>
            <person name="Probst A.J."/>
            <person name="Thomas B.C."/>
            <person name="Singh A."/>
            <person name="Wilkins M.J."/>
            <person name="Karaoz U."/>
            <person name="Brodie E.L."/>
            <person name="Williams K.H."/>
            <person name="Hubbard S.S."/>
            <person name="Banfield J.F."/>
        </authorList>
    </citation>
    <scope>NUCLEOTIDE SEQUENCE [LARGE SCALE GENOMIC DNA]</scope>
</reference>
<organism evidence="2 3">
    <name type="scientific">Candidatus Woesebacteria bacterium RIFOXYB1_FULL_38_16</name>
    <dbReference type="NCBI Taxonomy" id="1802538"/>
    <lineage>
        <taxon>Bacteria</taxon>
        <taxon>Candidatus Woeseibacteriota</taxon>
    </lineage>
</organism>
<gene>
    <name evidence="2" type="ORF">A2382_01130</name>
</gene>
<feature type="transmembrane region" description="Helical" evidence="1">
    <location>
        <begin position="9"/>
        <end position="27"/>
    </location>
</feature>
<dbReference type="STRING" id="1802538.A2382_01130"/>
<sequence>MVLKEARDFLIIFVLALALVLVSYFLVVRKCNVFDEKGNYLSQCKCRGKQINIADWLGTWGALSYPKTEYCIGYAKKVF</sequence>
<accession>A0A1F8CUE6</accession>
<keyword evidence="1" id="KW-0472">Membrane</keyword>
<evidence type="ECO:0000313" key="2">
    <source>
        <dbReference type="EMBL" id="OGM79459.1"/>
    </source>
</evidence>
<dbReference type="EMBL" id="MGHY01000015">
    <property type="protein sequence ID" value="OGM79459.1"/>
    <property type="molecule type" value="Genomic_DNA"/>
</dbReference>
<proteinExistence type="predicted"/>